<name>A0ABR3GJ98_9PEZI</name>
<dbReference type="Pfam" id="PF11905">
    <property type="entry name" value="DUF3425"/>
    <property type="match status" value="1"/>
</dbReference>
<evidence type="ECO:0000313" key="2">
    <source>
        <dbReference type="EMBL" id="KAL0636022.1"/>
    </source>
</evidence>
<proteinExistence type="predicted"/>
<reference evidence="2 3" key="1">
    <citation type="submission" date="2024-02" db="EMBL/GenBank/DDBJ databases">
        <title>Discinaceae phylogenomics.</title>
        <authorList>
            <person name="Dirks A.C."/>
            <person name="James T.Y."/>
        </authorList>
    </citation>
    <scope>NUCLEOTIDE SEQUENCE [LARGE SCALE GENOMIC DNA]</scope>
    <source>
        <strain evidence="2 3">ACD0624</strain>
    </source>
</reference>
<comment type="caution">
    <text evidence="2">The sequence shown here is derived from an EMBL/GenBank/DDBJ whole genome shotgun (WGS) entry which is preliminary data.</text>
</comment>
<dbReference type="PANTHER" id="PTHR38116">
    <property type="entry name" value="CHROMOSOME 7, WHOLE GENOME SHOTGUN SEQUENCE"/>
    <property type="match status" value="1"/>
</dbReference>
<dbReference type="InterPro" id="IPR021833">
    <property type="entry name" value="DUF3425"/>
</dbReference>
<evidence type="ECO:0000313" key="3">
    <source>
        <dbReference type="Proteomes" id="UP001447188"/>
    </source>
</evidence>
<accession>A0ABR3GJ98</accession>
<feature type="region of interest" description="Disordered" evidence="1">
    <location>
        <begin position="1"/>
        <end position="21"/>
    </location>
</feature>
<evidence type="ECO:0000256" key="1">
    <source>
        <dbReference type="SAM" id="MobiDB-lite"/>
    </source>
</evidence>
<dbReference type="PANTHER" id="PTHR38116:SF1">
    <property type="entry name" value="BZIP DOMAIN-CONTAINING PROTEIN"/>
    <property type="match status" value="1"/>
</dbReference>
<dbReference type="Proteomes" id="UP001447188">
    <property type="component" value="Unassembled WGS sequence"/>
</dbReference>
<dbReference type="EMBL" id="JBBBZM010000058">
    <property type="protein sequence ID" value="KAL0636022.1"/>
    <property type="molecule type" value="Genomic_DNA"/>
</dbReference>
<organism evidence="2 3">
    <name type="scientific">Discina gigas</name>
    <dbReference type="NCBI Taxonomy" id="1032678"/>
    <lineage>
        <taxon>Eukaryota</taxon>
        <taxon>Fungi</taxon>
        <taxon>Dikarya</taxon>
        <taxon>Ascomycota</taxon>
        <taxon>Pezizomycotina</taxon>
        <taxon>Pezizomycetes</taxon>
        <taxon>Pezizales</taxon>
        <taxon>Discinaceae</taxon>
        <taxon>Discina</taxon>
    </lineage>
</organism>
<dbReference type="CDD" id="cd14688">
    <property type="entry name" value="bZIP_YAP"/>
    <property type="match status" value="1"/>
</dbReference>
<protein>
    <recommendedName>
        <fullName evidence="4">BZIP domain-containing protein</fullName>
    </recommendedName>
</protein>
<gene>
    <name evidence="2" type="ORF">Q9L58_005051</name>
</gene>
<keyword evidence="3" id="KW-1185">Reference proteome</keyword>
<evidence type="ECO:0008006" key="4">
    <source>
        <dbReference type="Google" id="ProtNLM"/>
    </source>
</evidence>
<sequence length="328" mass="36560">MPFTEGEIQLPQAPPEAEDHWAGITDPKERRKIQNRLAQRAYRVRNSRKGNLRIKFFHPGAGKEYPAGETPTRKRTFPGTPLTASPLLRIDYPSQTTIAKIDKVKVAPTGVDSSTSAGVLTPKLAIRNEESHLDLFRQPVIVQVFVEGVPTDHEFINLLYYNVFRAFQVNIGSLGLTIYLLSLDILSPFNSTTLGGTVSEDLEDYALALAPAPDLISNLPPSLRPTALQVSILHHPWIDLFPCPKLRDNLLRKGDALDGLAICHDVCKGGEDENTGLIVWGDPWDTSGWEITEFLAKKWPWMIEGCDEVIEGTNYWRALRGLANLDLT</sequence>